<evidence type="ECO:0000256" key="1">
    <source>
        <dbReference type="SAM" id="MobiDB-lite"/>
    </source>
</evidence>
<dbReference type="PANTHER" id="PTHR15435:SF2">
    <property type="entry name" value="KICSTOR COMPLEX PROTEIN KAPTIN"/>
    <property type="match status" value="1"/>
</dbReference>
<dbReference type="GO" id="GO:0051015">
    <property type="term" value="F:actin filament binding"/>
    <property type="evidence" value="ECO:0007669"/>
    <property type="project" value="TreeGrafter"/>
</dbReference>
<dbReference type="GO" id="GO:0034198">
    <property type="term" value="P:cellular response to amino acid starvation"/>
    <property type="evidence" value="ECO:0007669"/>
    <property type="project" value="TreeGrafter"/>
</dbReference>
<evidence type="ECO:0000313" key="3">
    <source>
        <dbReference type="Proteomes" id="UP001286313"/>
    </source>
</evidence>
<dbReference type="InterPro" id="IPR029982">
    <property type="entry name" value="Kptn"/>
</dbReference>
<dbReference type="PANTHER" id="PTHR15435">
    <property type="entry name" value="KICSTOR COMPLEX PROTEIN KAPTIN"/>
    <property type="match status" value="1"/>
</dbReference>
<comment type="caution">
    <text evidence="2">The sequence shown here is derived from an EMBL/GenBank/DDBJ whole genome shotgun (WGS) entry which is preliminary data.</text>
</comment>
<sequence length="639" mass="70946">MEGQKFIAAHFFSIVGEGCVYTLTPLVDATGHSRILVGSLQRKVYCLEYTKGKPCMREVPFTYIPAGAEILSIDAINRSVIQEDYVIGITIIKRDDIRGQQSQFFNIYSDWDLNSDSDLDFVSQNCLPLHLDFVPYHLYHTQARSDHVDEVIKRWEEKVIKRWEEEVIKRWEEVVRGGDKEVGREGDKEVVRGGDKEVGREGDKEVGREGDKEVGRGGDKEVGREGDKEVVRGGDKEVGRGGDKEVGREGDKEVGREGDKEVGRGGDKEVGRGGDKEVGRGGEKEVGRGGDKEVGREGDKEVGREGDKEVGRGGDKEVGRGGDKEVGRGGDKEVGRGGDKEVVRGGDKEVGREGDKEVGREGDKEVGRDDEAYQEVNCSELFPEFSDNLDQVTLRINILYSTDSKMRMSAVCGEGGTVMVFRVNVSSSMPKVTASHTIKWDYPVSSINIFNIYTNITLPKVLHGYGIEDAIPKVKDPFPTHVVVATSLESCYVYRDFPGTCEAYELPESDGSDVVSCCITCDVDQDGENEIIIGTYEKSVLIYKRKRGVPPFEPQRWEVYHRIKVPCAVLALECCDVIGDGTHQLIVMTSTGTHIFQRNPTELAPLVLQRLEHLVEIFDKKMMTTTTTTKAITAAEQQK</sequence>
<dbReference type="GO" id="GO:1904262">
    <property type="term" value="P:negative regulation of TORC1 signaling"/>
    <property type="evidence" value="ECO:0007669"/>
    <property type="project" value="TreeGrafter"/>
</dbReference>
<reference evidence="2" key="1">
    <citation type="submission" date="2023-10" db="EMBL/GenBank/DDBJ databases">
        <title>Genome assemblies of two species of porcelain crab, Petrolisthes cinctipes and Petrolisthes manimaculis (Anomura: Porcellanidae).</title>
        <authorList>
            <person name="Angst P."/>
        </authorList>
    </citation>
    <scope>NUCLEOTIDE SEQUENCE</scope>
    <source>
        <strain evidence="2">PB745_01</strain>
        <tissue evidence="2">Gill</tissue>
    </source>
</reference>
<feature type="region of interest" description="Disordered" evidence="1">
    <location>
        <begin position="182"/>
        <end position="370"/>
    </location>
</feature>
<dbReference type="GO" id="GO:0015629">
    <property type="term" value="C:actin cytoskeleton"/>
    <property type="evidence" value="ECO:0007669"/>
    <property type="project" value="InterPro"/>
</dbReference>
<dbReference type="AlphaFoldDB" id="A0AAE1EVK3"/>
<proteinExistence type="predicted"/>
<gene>
    <name evidence="2" type="ORF">Pcinc_031714</name>
</gene>
<dbReference type="GO" id="GO:0007015">
    <property type="term" value="P:actin filament organization"/>
    <property type="evidence" value="ECO:0007669"/>
    <property type="project" value="InterPro"/>
</dbReference>
<evidence type="ECO:0008006" key="4">
    <source>
        <dbReference type="Google" id="ProtNLM"/>
    </source>
</evidence>
<dbReference type="Proteomes" id="UP001286313">
    <property type="component" value="Unassembled WGS sequence"/>
</dbReference>
<keyword evidence="3" id="KW-1185">Reference proteome</keyword>
<dbReference type="EMBL" id="JAWQEG010004251">
    <property type="protein sequence ID" value="KAK3862425.1"/>
    <property type="molecule type" value="Genomic_DNA"/>
</dbReference>
<accession>A0AAE1EVK3</accession>
<protein>
    <recommendedName>
        <fullName evidence="4">KICSTOR complex protein kaptin</fullName>
    </recommendedName>
</protein>
<evidence type="ECO:0000313" key="2">
    <source>
        <dbReference type="EMBL" id="KAK3862425.1"/>
    </source>
</evidence>
<organism evidence="2 3">
    <name type="scientific">Petrolisthes cinctipes</name>
    <name type="common">Flat porcelain crab</name>
    <dbReference type="NCBI Taxonomy" id="88211"/>
    <lineage>
        <taxon>Eukaryota</taxon>
        <taxon>Metazoa</taxon>
        <taxon>Ecdysozoa</taxon>
        <taxon>Arthropoda</taxon>
        <taxon>Crustacea</taxon>
        <taxon>Multicrustacea</taxon>
        <taxon>Malacostraca</taxon>
        <taxon>Eumalacostraca</taxon>
        <taxon>Eucarida</taxon>
        <taxon>Decapoda</taxon>
        <taxon>Pleocyemata</taxon>
        <taxon>Anomura</taxon>
        <taxon>Galatheoidea</taxon>
        <taxon>Porcellanidae</taxon>
        <taxon>Petrolisthes</taxon>
    </lineage>
</organism>
<name>A0AAE1EVK3_PETCI</name>
<dbReference type="GO" id="GO:0030027">
    <property type="term" value="C:lamellipodium"/>
    <property type="evidence" value="ECO:0007669"/>
    <property type="project" value="TreeGrafter"/>
</dbReference>